<reference evidence="2" key="1">
    <citation type="submission" date="2017-01" db="EMBL/GenBank/DDBJ databases">
        <authorList>
            <person name="Lo R."/>
        </authorList>
    </citation>
    <scope>NUCLEOTIDE SEQUENCE</scope>
    <source>
        <strain evidence="2">537</strain>
    </source>
</reference>
<evidence type="ECO:0000313" key="2">
    <source>
        <dbReference type="EMBL" id="PFG88969.1"/>
    </source>
</evidence>
<reference evidence="2" key="2">
    <citation type="journal article" date="2018" name="Food Control">
        <title>Characterization of Lactococcus lactis isolates from herbs, fruits and vegetables for use as biopreservatives against Listeria monocytogenes in cheese.</title>
        <authorList>
            <person name="Ho V."/>
            <person name="Lo R."/>
            <person name="Bansal N."/>
            <person name="Turner M.S."/>
        </authorList>
    </citation>
    <scope>NUCLEOTIDE SEQUENCE</scope>
    <source>
        <strain evidence="2">537</strain>
    </source>
</reference>
<dbReference type="Gene3D" id="3.10.180.10">
    <property type="entry name" value="2,3-Dihydroxybiphenyl 1,2-Dioxygenase, domain 1"/>
    <property type="match status" value="1"/>
</dbReference>
<gene>
    <name evidence="2" type="ORF">BW154_05650</name>
</gene>
<dbReference type="InterPro" id="IPR004360">
    <property type="entry name" value="Glyas_Fos-R_dOase_dom"/>
</dbReference>
<dbReference type="SUPFAM" id="SSF54593">
    <property type="entry name" value="Glyoxalase/Bleomycin resistance protein/Dihydroxybiphenyl dioxygenase"/>
    <property type="match status" value="1"/>
</dbReference>
<organism evidence="2 3">
    <name type="scientific">Lactococcus lactis</name>
    <dbReference type="NCBI Taxonomy" id="1358"/>
    <lineage>
        <taxon>Bacteria</taxon>
        <taxon>Bacillati</taxon>
        <taxon>Bacillota</taxon>
        <taxon>Bacilli</taxon>
        <taxon>Lactobacillales</taxon>
        <taxon>Streptococcaceae</taxon>
        <taxon>Lactococcus</taxon>
    </lineage>
</organism>
<dbReference type="AlphaFoldDB" id="A0AAP8E1E6"/>
<dbReference type="Proteomes" id="UP000225275">
    <property type="component" value="Unassembled WGS sequence"/>
</dbReference>
<feature type="domain" description="VOC" evidence="1">
    <location>
        <begin position="1"/>
        <end position="115"/>
    </location>
</feature>
<dbReference type="PROSITE" id="PS51819">
    <property type="entry name" value="VOC"/>
    <property type="match status" value="1"/>
</dbReference>
<proteinExistence type="predicted"/>
<dbReference type="KEGG" id="llj:LG36_0912"/>
<dbReference type="InterPro" id="IPR029068">
    <property type="entry name" value="Glyas_Bleomycin-R_OHBP_Dase"/>
</dbReference>
<dbReference type="InterPro" id="IPR037523">
    <property type="entry name" value="VOC_core"/>
</dbReference>
<accession>A0AAP8E1E6</accession>
<comment type="caution">
    <text evidence="2">The sequence shown here is derived from an EMBL/GenBank/DDBJ whole genome shotgun (WGS) entry which is preliminary data.</text>
</comment>
<name>A0AAP8E1E6_9LACT</name>
<dbReference type="PANTHER" id="PTHR35006:SF2">
    <property type="entry name" value="GLYOXALASE FAMILY PROTEIN (AFU_ORTHOLOGUE AFUA_5G14830)"/>
    <property type="match status" value="1"/>
</dbReference>
<dbReference type="RefSeq" id="WP_038600260.1">
    <property type="nucleotide sequence ID" value="NZ_CABJEC010000007.1"/>
</dbReference>
<dbReference type="PANTHER" id="PTHR35006">
    <property type="entry name" value="GLYOXALASE FAMILY PROTEIN (AFU_ORTHOLOGUE AFUA_5G14830)"/>
    <property type="match status" value="1"/>
</dbReference>
<protein>
    <submittedName>
        <fullName evidence="2">Lactoylglutathione lyase</fullName>
    </submittedName>
</protein>
<keyword evidence="2" id="KW-0456">Lyase</keyword>
<dbReference type="EMBL" id="MTJS01000002">
    <property type="protein sequence ID" value="PFG88969.1"/>
    <property type="molecule type" value="Genomic_DNA"/>
</dbReference>
<evidence type="ECO:0000259" key="1">
    <source>
        <dbReference type="PROSITE" id="PS51819"/>
    </source>
</evidence>
<sequence>MIDHLDIHVQDLSRTKNFYTAILSTLGGHLIDESNSGLTYQTGENADGYIWFEIGKPYPFHFAFQARTNSEVDEFYKKALANGGKDNGAPAYRGETYYATFIIDPDGYRIEAVCHTRKE</sequence>
<dbReference type="GO" id="GO:0016829">
    <property type="term" value="F:lyase activity"/>
    <property type="evidence" value="ECO:0007669"/>
    <property type="project" value="UniProtKB-KW"/>
</dbReference>
<dbReference type="CDD" id="cd07262">
    <property type="entry name" value="VOC_like"/>
    <property type="match status" value="1"/>
</dbReference>
<evidence type="ECO:0000313" key="3">
    <source>
        <dbReference type="Proteomes" id="UP000225275"/>
    </source>
</evidence>
<dbReference type="Pfam" id="PF00903">
    <property type="entry name" value="Glyoxalase"/>
    <property type="match status" value="1"/>
</dbReference>